<dbReference type="InterPro" id="IPR013822">
    <property type="entry name" value="Signal_recog_particl_SRP54_hlx"/>
</dbReference>
<evidence type="ECO:0000259" key="12">
    <source>
        <dbReference type="PROSITE" id="PS00300"/>
    </source>
</evidence>
<dbReference type="PANTHER" id="PTHR43134:SF1">
    <property type="entry name" value="SIGNAL RECOGNITION PARTICLE RECEPTOR SUBUNIT ALPHA"/>
    <property type="match status" value="1"/>
</dbReference>
<dbReference type="GO" id="GO:0005886">
    <property type="term" value="C:plasma membrane"/>
    <property type="evidence" value="ECO:0007669"/>
    <property type="project" value="UniProtKB-SubCell"/>
</dbReference>
<feature type="binding site" evidence="10">
    <location>
        <begin position="252"/>
        <end position="259"/>
    </location>
    <ligand>
        <name>GTP</name>
        <dbReference type="ChEBI" id="CHEBI:37565"/>
    </ligand>
</feature>
<dbReference type="EMBL" id="VWPL01000014">
    <property type="protein sequence ID" value="KAA5601218.1"/>
    <property type="molecule type" value="Genomic_DNA"/>
</dbReference>
<dbReference type="SMART" id="SM00963">
    <property type="entry name" value="SRP54_N"/>
    <property type="match status" value="1"/>
</dbReference>
<dbReference type="GO" id="GO:0006614">
    <property type="term" value="P:SRP-dependent cotranslational protein targeting to membrane"/>
    <property type="evidence" value="ECO:0007669"/>
    <property type="project" value="InterPro"/>
</dbReference>
<keyword evidence="2 10" id="KW-1003">Cell membrane</keyword>
<accession>A0A5M6I046</accession>
<evidence type="ECO:0000256" key="1">
    <source>
        <dbReference type="ARBA" id="ARBA00004515"/>
    </source>
</evidence>
<comment type="subcellular location">
    <subcellularLocation>
        <location evidence="1">Cell inner membrane</location>
        <topology evidence="1">Peripheral membrane protein</topology>
        <orientation evidence="1">Cytoplasmic side</orientation>
    </subcellularLocation>
    <subcellularLocation>
        <location evidence="10">Cell membrane</location>
        <topology evidence="10">Peripheral membrane protein</topology>
        <orientation evidence="10">Cytoplasmic side</orientation>
    </subcellularLocation>
    <subcellularLocation>
        <location evidence="10">Cytoplasm</location>
    </subcellularLocation>
</comment>
<dbReference type="SUPFAM" id="SSF47364">
    <property type="entry name" value="Domain of the SRP/SRP receptor G-proteins"/>
    <property type="match status" value="1"/>
</dbReference>
<evidence type="ECO:0000256" key="8">
    <source>
        <dbReference type="ARBA" id="ARBA00023170"/>
    </source>
</evidence>
<organism evidence="13 14">
    <name type="scientific">Blastochloris sulfoviridis</name>
    <dbReference type="NCBI Taxonomy" id="50712"/>
    <lineage>
        <taxon>Bacteria</taxon>
        <taxon>Pseudomonadati</taxon>
        <taxon>Pseudomonadota</taxon>
        <taxon>Alphaproteobacteria</taxon>
        <taxon>Hyphomicrobiales</taxon>
        <taxon>Blastochloridaceae</taxon>
        <taxon>Blastochloris</taxon>
    </lineage>
</organism>
<keyword evidence="5 10" id="KW-0378">Hydrolase</keyword>
<evidence type="ECO:0000256" key="6">
    <source>
        <dbReference type="ARBA" id="ARBA00023134"/>
    </source>
</evidence>
<dbReference type="InterPro" id="IPR000897">
    <property type="entry name" value="SRP54_GTPase_dom"/>
</dbReference>
<dbReference type="RefSeq" id="WP_150097487.1">
    <property type="nucleotide sequence ID" value="NZ_VWPL01000014.1"/>
</dbReference>
<comment type="similarity">
    <text evidence="10">Belongs to the GTP-binding SRP family. FtsY subfamily.</text>
</comment>
<comment type="catalytic activity">
    <reaction evidence="9 10">
        <text>GTP + H2O = GDP + phosphate + H(+)</text>
        <dbReference type="Rhea" id="RHEA:19669"/>
        <dbReference type="ChEBI" id="CHEBI:15377"/>
        <dbReference type="ChEBI" id="CHEBI:15378"/>
        <dbReference type="ChEBI" id="CHEBI:37565"/>
        <dbReference type="ChEBI" id="CHEBI:43474"/>
        <dbReference type="ChEBI" id="CHEBI:58189"/>
        <dbReference type="EC" id="3.6.5.4"/>
    </reaction>
</comment>
<dbReference type="NCBIfam" id="TIGR00064">
    <property type="entry name" value="ftsY"/>
    <property type="match status" value="1"/>
</dbReference>
<feature type="compositionally biased region" description="Low complexity" evidence="11">
    <location>
        <begin position="34"/>
        <end position="81"/>
    </location>
</feature>
<dbReference type="Pfam" id="PF00448">
    <property type="entry name" value="SRP54"/>
    <property type="match status" value="1"/>
</dbReference>
<dbReference type="EC" id="3.6.5.4" evidence="10"/>
<comment type="caution">
    <text evidence="13">The sequence shown here is derived from an EMBL/GenBank/DDBJ whole genome shotgun (WGS) entry which is preliminary data.</text>
</comment>
<dbReference type="SMART" id="SM00962">
    <property type="entry name" value="SRP54"/>
    <property type="match status" value="1"/>
</dbReference>
<evidence type="ECO:0000256" key="5">
    <source>
        <dbReference type="ARBA" id="ARBA00022801"/>
    </source>
</evidence>
<dbReference type="InterPro" id="IPR036225">
    <property type="entry name" value="SRP/SRP_N"/>
</dbReference>
<keyword evidence="14" id="KW-1185">Reference proteome</keyword>
<gene>
    <name evidence="10 13" type="primary">ftsY</name>
    <name evidence="13" type="ORF">F1193_09755</name>
</gene>
<dbReference type="SUPFAM" id="SSF52540">
    <property type="entry name" value="P-loop containing nucleoside triphosphate hydrolases"/>
    <property type="match status" value="1"/>
</dbReference>
<protein>
    <recommendedName>
        <fullName evidence="10">Signal recognition particle receptor FtsY</fullName>
        <shortName evidence="10">SRP receptor</shortName>
        <ecNumber evidence="10">3.6.5.4</ecNumber>
    </recommendedName>
</protein>
<evidence type="ECO:0000313" key="14">
    <source>
        <dbReference type="Proteomes" id="UP000323886"/>
    </source>
</evidence>
<evidence type="ECO:0000313" key="13">
    <source>
        <dbReference type="EMBL" id="KAA5601218.1"/>
    </source>
</evidence>
<keyword evidence="6 10" id="KW-0342">GTP-binding</keyword>
<evidence type="ECO:0000256" key="11">
    <source>
        <dbReference type="SAM" id="MobiDB-lite"/>
    </source>
</evidence>
<dbReference type="CDD" id="cd17874">
    <property type="entry name" value="FtsY"/>
    <property type="match status" value="1"/>
</dbReference>
<proteinExistence type="inferred from homology"/>
<dbReference type="InterPro" id="IPR027417">
    <property type="entry name" value="P-loop_NTPase"/>
</dbReference>
<dbReference type="SMART" id="SM00382">
    <property type="entry name" value="AAA"/>
    <property type="match status" value="1"/>
</dbReference>
<evidence type="ECO:0000256" key="3">
    <source>
        <dbReference type="ARBA" id="ARBA00022490"/>
    </source>
</evidence>
<dbReference type="PROSITE" id="PS00300">
    <property type="entry name" value="SRP54"/>
    <property type="match status" value="1"/>
</dbReference>
<evidence type="ECO:0000256" key="2">
    <source>
        <dbReference type="ARBA" id="ARBA00022475"/>
    </source>
</evidence>
<keyword evidence="8 10" id="KW-0675">Receptor</keyword>
<keyword evidence="4 10" id="KW-0547">Nucleotide-binding</keyword>
<dbReference type="InterPro" id="IPR042101">
    <property type="entry name" value="SRP54_N_sf"/>
</dbReference>
<feature type="compositionally biased region" description="Pro residues" evidence="11">
    <location>
        <begin position="105"/>
        <end position="129"/>
    </location>
</feature>
<dbReference type="InterPro" id="IPR004390">
    <property type="entry name" value="SR_rcpt_FtsY"/>
</dbReference>
<dbReference type="PANTHER" id="PTHR43134">
    <property type="entry name" value="SIGNAL RECOGNITION PARTICLE RECEPTOR SUBUNIT ALPHA"/>
    <property type="match status" value="1"/>
</dbReference>
<dbReference type="FunFam" id="3.40.50.300:FF:000053">
    <property type="entry name" value="Signal recognition particle receptor FtsY"/>
    <property type="match status" value="1"/>
</dbReference>
<dbReference type="HAMAP" id="MF_00920">
    <property type="entry name" value="FtsY"/>
    <property type="match status" value="1"/>
</dbReference>
<comment type="function">
    <text evidence="10">Involved in targeting and insertion of nascent membrane proteins into the cytoplasmic membrane. Acts as a receptor for the complex formed by the signal recognition particle (SRP) and the ribosome-nascent chain (RNC). Interaction with SRP-RNC leads to the transfer of the RNC complex to the Sec translocase for insertion into the membrane, the hydrolysis of GTP by both Ffh and FtsY, and the dissociation of the SRP-FtsY complex into the individual components.</text>
</comment>
<dbReference type="Proteomes" id="UP000323886">
    <property type="component" value="Unassembled WGS sequence"/>
</dbReference>
<keyword evidence="7 10" id="KW-0472">Membrane</keyword>
<feature type="region of interest" description="Disordered" evidence="11">
    <location>
        <begin position="1"/>
        <end position="129"/>
    </location>
</feature>
<dbReference type="Gene3D" id="3.40.50.300">
    <property type="entry name" value="P-loop containing nucleotide triphosphate hydrolases"/>
    <property type="match status" value="1"/>
</dbReference>
<dbReference type="GO" id="GO:0003924">
    <property type="term" value="F:GTPase activity"/>
    <property type="evidence" value="ECO:0007669"/>
    <property type="project" value="UniProtKB-UniRule"/>
</dbReference>
<dbReference type="AlphaFoldDB" id="A0A5M6I046"/>
<name>A0A5M6I046_9HYPH</name>
<dbReference type="GO" id="GO:0005737">
    <property type="term" value="C:cytoplasm"/>
    <property type="evidence" value="ECO:0007669"/>
    <property type="project" value="UniProtKB-SubCell"/>
</dbReference>
<evidence type="ECO:0000256" key="9">
    <source>
        <dbReference type="ARBA" id="ARBA00048027"/>
    </source>
</evidence>
<feature type="compositionally biased region" description="Low complexity" evidence="11">
    <location>
        <begin position="89"/>
        <end position="104"/>
    </location>
</feature>
<feature type="binding site" evidence="10">
    <location>
        <begin position="334"/>
        <end position="338"/>
    </location>
    <ligand>
        <name>GTP</name>
        <dbReference type="ChEBI" id="CHEBI:37565"/>
    </ligand>
</feature>
<evidence type="ECO:0000256" key="10">
    <source>
        <dbReference type="HAMAP-Rule" id="MF_00920"/>
    </source>
</evidence>
<dbReference type="Pfam" id="PF02881">
    <property type="entry name" value="SRP54_N"/>
    <property type="match status" value="1"/>
</dbReference>
<keyword evidence="3 10" id="KW-0963">Cytoplasm</keyword>
<sequence>MTQDKPGFFGRLFGRRAAVETDTKQPEPTPAEPTPSELEPAEAVPAAPEAVEPAPAPAAPVEAEAAEAAPIEAAPVEAAPVDAERVDAELGALEPAAAEPVAGEPLPPEAIPAEPAPIEPEPEPAPPAPLEVKPTEVKPAPKRKLSWWQRLKGGLARTASALSSGIGDLFTKRKLDAGTLEELEDLLIQADLGLDTAARIAGALRQDRYERDVSPEEVKTVLAAEIEAVLEPAAKPLVIDGDRKPFVLLMVGVNGSGKTTTIGKLAAKFTTEGRKVVLAAGDTFRAAAIDQLKVWGERTGAEVVSGAQGADSAGLAFDALVKAREEGADILMVDTAGRLQNKAALMAELEKVIRVLKKQDESAPHAVLLVLDATVGQNALSQVEAFQRTAGVTGLVMTKLDGTARGGILVALAAKFGLPVHFIGVGEGVDDLEPFAARDFARALVGLEA</sequence>
<dbReference type="InterPro" id="IPR003593">
    <property type="entry name" value="AAA+_ATPase"/>
</dbReference>
<dbReference type="GO" id="GO:0005525">
    <property type="term" value="F:GTP binding"/>
    <property type="evidence" value="ECO:0007669"/>
    <property type="project" value="UniProtKB-UniRule"/>
</dbReference>
<reference evidence="13 14" key="1">
    <citation type="submission" date="2019-09" db="EMBL/GenBank/DDBJ databases">
        <title>Draft Whole-Genome sequence of Blastochloris sulfoviridis DSM 729.</title>
        <authorList>
            <person name="Meyer T.E."/>
            <person name="Kyndt J.A."/>
        </authorList>
    </citation>
    <scope>NUCLEOTIDE SEQUENCE [LARGE SCALE GENOMIC DNA]</scope>
    <source>
        <strain evidence="13 14">DSM 729</strain>
    </source>
</reference>
<feature type="domain" description="SRP54-type proteins GTP-binding" evidence="12">
    <location>
        <begin position="419"/>
        <end position="432"/>
    </location>
</feature>
<dbReference type="GO" id="GO:0005047">
    <property type="term" value="F:signal recognition particle binding"/>
    <property type="evidence" value="ECO:0007669"/>
    <property type="project" value="TreeGrafter"/>
</dbReference>
<feature type="binding site" evidence="10">
    <location>
        <begin position="398"/>
        <end position="401"/>
    </location>
    <ligand>
        <name>GTP</name>
        <dbReference type="ChEBI" id="CHEBI:37565"/>
    </ligand>
</feature>
<comment type="subunit">
    <text evidence="10">Part of the signal recognition particle protein translocation system, which is composed of SRP and FtsY. SRP is a ribonucleoprotein composed of Ffh and a 4.5S RNA molecule.</text>
</comment>
<dbReference type="Gene3D" id="1.20.120.140">
    <property type="entry name" value="Signal recognition particle SRP54, nucleotide-binding domain"/>
    <property type="match status" value="1"/>
</dbReference>
<evidence type="ECO:0000256" key="4">
    <source>
        <dbReference type="ARBA" id="ARBA00022741"/>
    </source>
</evidence>
<dbReference type="OrthoDB" id="9804720at2"/>
<evidence type="ECO:0000256" key="7">
    <source>
        <dbReference type="ARBA" id="ARBA00023136"/>
    </source>
</evidence>